<organism evidence="3 4">
    <name type="scientific">Plectus sambesii</name>
    <dbReference type="NCBI Taxonomy" id="2011161"/>
    <lineage>
        <taxon>Eukaryota</taxon>
        <taxon>Metazoa</taxon>
        <taxon>Ecdysozoa</taxon>
        <taxon>Nematoda</taxon>
        <taxon>Chromadorea</taxon>
        <taxon>Plectida</taxon>
        <taxon>Plectina</taxon>
        <taxon>Plectoidea</taxon>
        <taxon>Plectidae</taxon>
        <taxon>Plectus</taxon>
    </lineage>
</organism>
<name>A0A914XDB1_9BILA</name>
<keyword evidence="3" id="KW-1185">Reference proteome</keyword>
<evidence type="ECO:0000256" key="1">
    <source>
        <dbReference type="SAM" id="MobiDB-lite"/>
    </source>
</evidence>
<dbReference type="GO" id="GO:0002020">
    <property type="term" value="F:protease binding"/>
    <property type="evidence" value="ECO:0007669"/>
    <property type="project" value="InterPro"/>
</dbReference>
<dbReference type="Pfam" id="PF00619">
    <property type="entry name" value="CARD"/>
    <property type="match status" value="1"/>
</dbReference>
<dbReference type="CDD" id="cd01671">
    <property type="entry name" value="CARD"/>
    <property type="match status" value="1"/>
</dbReference>
<reference evidence="4" key="1">
    <citation type="submission" date="2022-11" db="UniProtKB">
        <authorList>
            <consortium name="WormBaseParasite"/>
        </authorList>
    </citation>
    <scope>IDENTIFICATION</scope>
</reference>
<evidence type="ECO:0000259" key="2">
    <source>
        <dbReference type="PROSITE" id="PS50209"/>
    </source>
</evidence>
<sequence length="291" mass="32219">MDSTANEVEDVKILSYPTIKFFPAGSNKVIDYAGERTLESFTKFLESGGMSDDVSSRLREPPVLPANRIWTTATRNGIYTMSEEERNALERSLNDICEELNADDILRYLLTIGVVQDVKAQEIRAISRESLKNMQLITIVKAAGPSAFQEFINALEIFHQGHLADKLLPHLESFLDEQLTFSEMSTSEHSSAQAASNAEKTSFDSNSCVQVSHMHGGTQSNQVALGNINSGVASGQHNAFNNYNYQGRMVGGPVHGGTINFGDHYHYPQENRQPLPAPPPTSEKLREMLKK</sequence>
<dbReference type="PANTHER" id="PTHR15034:SF5">
    <property type="entry name" value="DEATH DOMAIN-CONTAINING PROTEIN CRADD"/>
    <property type="match status" value="1"/>
</dbReference>
<dbReference type="InterPro" id="IPR037939">
    <property type="entry name" value="CRADD"/>
</dbReference>
<dbReference type="GO" id="GO:0042981">
    <property type="term" value="P:regulation of apoptotic process"/>
    <property type="evidence" value="ECO:0007669"/>
    <property type="project" value="InterPro"/>
</dbReference>
<dbReference type="SMART" id="SM00114">
    <property type="entry name" value="CARD"/>
    <property type="match status" value="1"/>
</dbReference>
<dbReference type="SUPFAM" id="SSF47986">
    <property type="entry name" value="DEATH domain"/>
    <property type="match status" value="1"/>
</dbReference>
<dbReference type="SUPFAM" id="SSF52833">
    <property type="entry name" value="Thioredoxin-like"/>
    <property type="match status" value="1"/>
</dbReference>
<evidence type="ECO:0000313" key="4">
    <source>
        <dbReference type="WBParaSite" id="PSAMB.scaffold752size41940.g8507.t2"/>
    </source>
</evidence>
<dbReference type="Proteomes" id="UP000887566">
    <property type="component" value="Unplaced"/>
</dbReference>
<dbReference type="PANTHER" id="PTHR15034">
    <property type="entry name" value="DEATH DOMAIN-CONTAINING PROTEIN CRADD"/>
    <property type="match status" value="1"/>
</dbReference>
<evidence type="ECO:0000313" key="3">
    <source>
        <dbReference type="Proteomes" id="UP000887566"/>
    </source>
</evidence>
<dbReference type="InterPro" id="IPR036249">
    <property type="entry name" value="Thioredoxin-like_sf"/>
</dbReference>
<dbReference type="Gene3D" id="1.10.533.10">
    <property type="entry name" value="Death Domain, Fas"/>
    <property type="match status" value="1"/>
</dbReference>
<dbReference type="GO" id="GO:0070513">
    <property type="term" value="F:death domain binding"/>
    <property type="evidence" value="ECO:0007669"/>
    <property type="project" value="InterPro"/>
</dbReference>
<dbReference type="AlphaFoldDB" id="A0A914XDB1"/>
<dbReference type="PROSITE" id="PS50209">
    <property type="entry name" value="CARD"/>
    <property type="match status" value="1"/>
</dbReference>
<dbReference type="Gene3D" id="3.40.30.10">
    <property type="entry name" value="Glutaredoxin"/>
    <property type="match status" value="1"/>
</dbReference>
<accession>A0A914XDB1</accession>
<protein>
    <submittedName>
        <fullName evidence="4">Protein disulfide-isomerase</fullName>
    </submittedName>
</protein>
<dbReference type="InterPro" id="IPR001315">
    <property type="entry name" value="CARD"/>
</dbReference>
<feature type="domain" description="CARD" evidence="2">
    <location>
        <begin position="81"/>
        <end position="170"/>
    </location>
</feature>
<dbReference type="WBParaSite" id="PSAMB.scaffold752size41940.g8507.t2">
    <property type="protein sequence ID" value="PSAMB.scaffold752size41940.g8507.t2"/>
    <property type="gene ID" value="PSAMB.scaffold752size41940.g8507"/>
</dbReference>
<proteinExistence type="predicted"/>
<feature type="region of interest" description="Disordered" evidence="1">
    <location>
        <begin position="261"/>
        <end position="291"/>
    </location>
</feature>
<dbReference type="InterPro" id="IPR011029">
    <property type="entry name" value="DEATH-like_dom_sf"/>
</dbReference>